<reference evidence="9" key="2">
    <citation type="submission" date="2020-09" db="EMBL/GenBank/DDBJ databases">
        <authorList>
            <person name="Sun Q."/>
            <person name="Ohkuma M."/>
        </authorList>
    </citation>
    <scope>NUCLEOTIDE SEQUENCE</scope>
    <source>
        <strain evidence="9">JCM 4637</strain>
    </source>
</reference>
<dbReference type="InterPro" id="IPR001453">
    <property type="entry name" value="MoaB/Mog_dom"/>
</dbReference>
<keyword evidence="7" id="KW-0808">Transferase</keyword>
<dbReference type="GO" id="GO:0061599">
    <property type="term" value="F:molybdopterin molybdotransferase activity"/>
    <property type="evidence" value="ECO:0007669"/>
    <property type="project" value="UniProtKB-UniRule"/>
</dbReference>
<comment type="catalytic activity">
    <reaction evidence="6">
        <text>adenylyl-molybdopterin + molybdate = Mo-molybdopterin + AMP + H(+)</text>
        <dbReference type="Rhea" id="RHEA:35047"/>
        <dbReference type="ChEBI" id="CHEBI:15378"/>
        <dbReference type="ChEBI" id="CHEBI:36264"/>
        <dbReference type="ChEBI" id="CHEBI:62727"/>
        <dbReference type="ChEBI" id="CHEBI:71302"/>
        <dbReference type="ChEBI" id="CHEBI:456215"/>
        <dbReference type="EC" id="2.10.1.1"/>
    </reaction>
</comment>
<dbReference type="GO" id="GO:0046872">
    <property type="term" value="F:metal ion binding"/>
    <property type="evidence" value="ECO:0007669"/>
    <property type="project" value="UniProtKB-UniRule"/>
</dbReference>
<dbReference type="CDD" id="cd00887">
    <property type="entry name" value="MoeA"/>
    <property type="match status" value="1"/>
</dbReference>
<dbReference type="SUPFAM" id="SSF53218">
    <property type="entry name" value="Molybdenum cofactor biosynthesis proteins"/>
    <property type="match status" value="1"/>
</dbReference>
<evidence type="ECO:0000256" key="7">
    <source>
        <dbReference type="RuleBase" id="RU365090"/>
    </source>
</evidence>
<evidence type="ECO:0000256" key="2">
    <source>
        <dbReference type="ARBA" id="ARBA00005046"/>
    </source>
</evidence>
<dbReference type="SUPFAM" id="SSF63882">
    <property type="entry name" value="MoeA N-terminal region -like"/>
    <property type="match status" value="1"/>
</dbReference>
<gene>
    <name evidence="9" type="ORF">GCM10010334_44320</name>
</gene>
<comment type="similarity">
    <text evidence="3 7">Belongs to the MoeA family.</text>
</comment>
<dbReference type="Pfam" id="PF00994">
    <property type="entry name" value="MoCF_biosynth"/>
    <property type="match status" value="1"/>
</dbReference>
<evidence type="ECO:0000256" key="3">
    <source>
        <dbReference type="ARBA" id="ARBA00010763"/>
    </source>
</evidence>
<keyword evidence="5 7" id="KW-0501">Molybdenum cofactor biosynthesis</keyword>
<proteinExistence type="inferred from homology"/>
<dbReference type="InterPro" id="IPR036425">
    <property type="entry name" value="MoaB/Mog-like_dom_sf"/>
</dbReference>
<feature type="domain" description="MoaB/Mog" evidence="8">
    <location>
        <begin position="212"/>
        <end position="348"/>
    </location>
</feature>
<protein>
    <recommendedName>
        <fullName evidence="7">Molybdopterin molybdenumtransferase</fullName>
        <ecNumber evidence="7">2.10.1.1</ecNumber>
    </recommendedName>
</protein>
<evidence type="ECO:0000256" key="1">
    <source>
        <dbReference type="ARBA" id="ARBA00002901"/>
    </source>
</evidence>
<dbReference type="GO" id="GO:0006777">
    <property type="term" value="P:Mo-molybdopterin cofactor biosynthetic process"/>
    <property type="evidence" value="ECO:0007669"/>
    <property type="project" value="UniProtKB-UniRule"/>
</dbReference>
<dbReference type="Pfam" id="PF03453">
    <property type="entry name" value="MoeA_N"/>
    <property type="match status" value="1"/>
</dbReference>
<dbReference type="AlphaFoldDB" id="A0A919CBI8"/>
<evidence type="ECO:0000256" key="6">
    <source>
        <dbReference type="ARBA" id="ARBA00047317"/>
    </source>
</evidence>
<evidence type="ECO:0000256" key="4">
    <source>
        <dbReference type="ARBA" id="ARBA00022505"/>
    </source>
</evidence>
<dbReference type="Pfam" id="PF03454">
    <property type="entry name" value="MoeA_C"/>
    <property type="match status" value="1"/>
</dbReference>
<dbReference type="SMART" id="SM00852">
    <property type="entry name" value="MoCF_biosynth"/>
    <property type="match status" value="1"/>
</dbReference>
<dbReference type="InterPro" id="IPR036135">
    <property type="entry name" value="MoeA_linker/N_sf"/>
</dbReference>
<evidence type="ECO:0000313" key="10">
    <source>
        <dbReference type="Proteomes" id="UP000638353"/>
    </source>
</evidence>
<dbReference type="Gene3D" id="3.40.980.10">
    <property type="entry name" value="MoaB/Mog-like domain"/>
    <property type="match status" value="1"/>
</dbReference>
<dbReference type="Gene3D" id="2.170.190.11">
    <property type="entry name" value="Molybdopterin biosynthesis moea protein, domain 3"/>
    <property type="match status" value="1"/>
</dbReference>
<comment type="caution">
    <text evidence="9">The sequence shown here is derived from an EMBL/GenBank/DDBJ whole genome shotgun (WGS) entry which is preliminary data.</text>
</comment>
<organism evidence="9 10">
    <name type="scientific">Streptomyces finlayi</name>
    <dbReference type="NCBI Taxonomy" id="67296"/>
    <lineage>
        <taxon>Bacteria</taxon>
        <taxon>Bacillati</taxon>
        <taxon>Actinomycetota</taxon>
        <taxon>Actinomycetes</taxon>
        <taxon>Kitasatosporales</taxon>
        <taxon>Streptomycetaceae</taxon>
        <taxon>Streptomyces</taxon>
    </lineage>
</organism>
<comment type="cofactor">
    <cofactor evidence="7">
        <name>Mg(2+)</name>
        <dbReference type="ChEBI" id="CHEBI:18420"/>
    </cofactor>
</comment>
<dbReference type="GO" id="GO:0005829">
    <property type="term" value="C:cytosol"/>
    <property type="evidence" value="ECO:0007669"/>
    <property type="project" value="TreeGrafter"/>
</dbReference>
<dbReference type="PANTHER" id="PTHR10192">
    <property type="entry name" value="MOLYBDOPTERIN BIOSYNTHESIS PROTEIN"/>
    <property type="match status" value="1"/>
</dbReference>
<dbReference type="InterPro" id="IPR038987">
    <property type="entry name" value="MoeA-like"/>
</dbReference>
<dbReference type="Proteomes" id="UP000638353">
    <property type="component" value="Unassembled WGS sequence"/>
</dbReference>
<evidence type="ECO:0000256" key="5">
    <source>
        <dbReference type="ARBA" id="ARBA00023150"/>
    </source>
</evidence>
<evidence type="ECO:0000259" key="8">
    <source>
        <dbReference type="SMART" id="SM00852"/>
    </source>
</evidence>
<sequence length="446" mass="45384">MVEFGNNALAEWAFWPSSFSWLSWSAAIRRTVGLMHTWAHARTAAARAVRPLLPQRLPLADAAGRVLAAPLASLTDLPAFDTSAMDGWAVRGPGPWHVVRGRVLAGGTGRPLDPDEAVAIATGAPLPAGTSLVLRSEDGLLGEDGVLKVVRATVLAHGHDLPPGRDIRLRGQECRAGDPLLPAGTRITPAVLGLAAACGHDALTVTGRPCADLLVLGDELLDRGLPGRGRVRDALGPLLVPWLEALGVRVASRGRVADDLDALCAALSRSTADVVLTTGGSARGPVDHVRRALEALGARMLVDSVAVRPGHPMLLALLPDGRPVVGLPGNPLAAVAGTATLAVPLLRTLAGLPAAAPAGLPAGVRMAGRAPSTALVPVAVRDGAVHPLDFHGPAMLRGLASCDALAVVPPEGAEAGVPVELLARPGEAEGPGAVLGAALLRQGVAA</sequence>
<accession>A0A919CBI8</accession>
<comment type="pathway">
    <text evidence="2 7">Cofactor biosynthesis; molybdopterin biosynthesis.</text>
</comment>
<comment type="function">
    <text evidence="1 7">Catalyzes the insertion of molybdate into adenylated molybdopterin with the concomitant release of AMP.</text>
</comment>
<keyword evidence="7" id="KW-0479">Metal-binding</keyword>
<keyword evidence="7" id="KW-0460">Magnesium</keyword>
<dbReference type="PANTHER" id="PTHR10192:SF5">
    <property type="entry name" value="GEPHYRIN"/>
    <property type="match status" value="1"/>
</dbReference>
<dbReference type="EMBL" id="BMVC01000008">
    <property type="protein sequence ID" value="GHD00085.1"/>
    <property type="molecule type" value="Genomic_DNA"/>
</dbReference>
<name>A0A919CBI8_9ACTN</name>
<reference evidence="9" key="1">
    <citation type="journal article" date="2014" name="Int. J. Syst. Evol. Microbiol.">
        <title>Complete genome sequence of Corynebacterium casei LMG S-19264T (=DSM 44701T), isolated from a smear-ripened cheese.</title>
        <authorList>
            <consortium name="US DOE Joint Genome Institute (JGI-PGF)"/>
            <person name="Walter F."/>
            <person name="Albersmeier A."/>
            <person name="Kalinowski J."/>
            <person name="Ruckert C."/>
        </authorList>
    </citation>
    <scope>NUCLEOTIDE SEQUENCE</scope>
    <source>
        <strain evidence="9">JCM 4637</strain>
    </source>
</reference>
<dbReference type="Gene3D" id="2.40.340.10">
    <property type="entry name" value="MoeA, C-terminal, domain IV"/>
    <property type="match status" value="1"/>
</dbReference>
<dbReference type="InterPro" id="IPR005111">
    <property type="entry name" value="MoeA_C_domain_IV"/>
</dbReference>
<dbReference type="InterPro" id="IPR005110">
    <property type="entry name" value="MoeA_linker/N"/>
</dbReference>
<dbReference type="Gene3D" id="3.90.105.10">
    <property type="entry name" value="Molybdopterin biosynthesis moea protein, domain 2"/>
    <property type="match status" value="1"/>
</dbReference>
<dbReference type="InterPro" id="IPR036688">
    <property type="entry name" value="MoeA_C_domain_IV_sf"/>
</dbReference>
<evidence type="ECO:0000313" key="9">
    <source>
        <dbReference type="EMBL" id="GHD00085.1"/>
    </source>
</evidence>
<keyword evidence="4 7" id="KW-0500">Molybdenum</keyword>
<dbReference type="EC" id="2.10.1.1" evidence="7"/>